<name>A0AAD1S220_PELCU</name>
<evidence type="ECO:0000313" key="2">
    <source>
        <dbReference type="Proteomes" id="UP001295444"/>
    </source>
</evidence>
<dbReference type="Proteomes" id="UP001295444">
    <property type="component" value="Chromosome 04"/>
</dbReference>
<sequence length="55" mass="6257">MESELQLSPLEMDDPSVPQIYFPVDYLDTLLVTLVGPSERRMPVLAFVDFSVDLQ</sequence>
<organism evidence="1 2">
    <name type="scientific">Pelobates cultripes</name>
    <name type="common">Western spadefoot toad</name>
    <dbReference type="NCBI Taxonomy" id="61616"/>
    <lineage>
        <taxon>Eukaryota</taxon>
        <taxon>Metazoa</taxon>
        <taxon>Chordata</taxon>
        <taxon>Craniata</taxon>
        <taxon>Vertebrata</taxon>
        <taxon>Euteleostomi</taxon>
        <taxon>Amphibia</taxon>
        <taxon>Batrachia</taxon>
        <taxon>Anura</taxon>
        <taxon>Pelobatoidea</taxon>
        <taxon>Pelobatidae</taxon>
        <taxon>Pelobates</taxon>
    </lineage>
</organism>
<accession>A0AAD1S220</accession>
<gene>
    <name evidence="1" type="ORF">PECUL_23A046946</name>
</gene>
<dbReference type="AlphaFoldDB" id="A0AAD1S220"/>
<reference evidence="1" key="1">
    <citation type="submission" date="2022-03" db="EMBL/GenBank/DDBJ databases">
        <authorList>
            <person name="Alioto T."/>
            <person name="Alioto T."/>
            <person name="Gomez Garrido J."/>
        </authorList>
    </citation>
    <scope>NUCLEOTIDE SEQUENCE</scope>
</reference>
<dbReference type="EMBL" id="OW240915">
    <property type="protein sequence ID" value="CAH2285921.1"/>
    <property type="molecule type" value="Genomic_DNA"/>
</dbReference>
<proteinExistence type="predicted"/>
<protein>
    <submittedName>
        <fullName evidence="1">Uncharacterized protein</fullName>
    </submittedName>
</protein>
<evidence type="ECO:0000313" key="1">
    <source>
        <dbReference type="EMBL" id="CAH2285921.1"/>
    </source>
</evidence>
<keyword evidence="2" id="KW-1185">Reference proteome</keyword>